<proteinExistence type="predicted"/>
<comment type="caution">
    <text evidence="1">The sequence shown here is derived from an EMBL/GenBank/DDBJ whole genome shotgun (WGS) entry which is preliminary data.</text>
</comment>
<evidence type="ECO:0000313" key="1">
    <source>
        <dbReference type="EMBL" id="MBN4068353.1"/>
    </source>
</evidence>
<dbReference type="Proteomes" id="UP000717534">
    <property type="component" value="Unassembled WGS sequence"/>
</dbReference>
<reference evidence="1 2" key="1">
    <citation type="submission" date="2021-02" db="EMBL/GenBank/DDBJ databases">
        <title>Activity-based single-cell genomes from oceanic crustal fluid captures similar information to metagenomic and metatranscriptomic surveys with orders of magnitude less sampling.</title>
        <authorList>
            <person name="D'Angelo T.S."/>
            <person name="Orcutt B.N."/>
        </authorList>
    </citation>
    <scope>NUCLEOTIDE SEQUENCE [LARGE SCALE GENOMIC DNA]</scope>
    <source>
        <strain evidence="1">AH-315-G02</strain>
    </source>
</reference>
<name>A0ABS3ATC6_9BACT</name>
<evidence type="ECO:0000313" key="2">
    <source>
        <dbReference type="Proteomes" id="UP000717534"/>
    </source>
</evidence>
<sequence>MKKNYFPAHLFLFFIFLVLFCAPCFASQLKQSIQKYANLEVSPLAMKRLVPYNTLINKYAQYTF</sequence>
<protein>
    <submittedName>
        <fullName evidence="1">Uncharacterized protein</fullName>
    </submittedName>
</protein>
<gene>
    <name evidence="1" type="ORF">JYU06_02365</name>
</gene>
<feature type="non-terminal residue" evidence="1">
    <location>
        <position position="64"/>
    </location>
</feature>
<organism evidence="1 2">
    <name type="scientific">Desulfotalea psychrophila</name>
    <dbReference type="NCBI Taxonomy" id="84980"/>
    <lineage>
        <taxon>Bacteria</taxon>
        <taxon>Pseudomonadati</taxon>
        <taxon>Thermodesulfobacteriota</taxon>
        <taxon>Desulfobulbia</taxon>
        <taxon>Desulfobulbales</taxon>
        <taxon>Desulfocapsaceae</taxon>
        <taxon>Desulfotalea</taxon>
    </lineage>
</organism>
<keyword evidence="2" id="KW-1185">Reference proteome</keyword>
<accession>A0ABS3ATC6</accession>
<dbReference type="EMBL" id="JAFITO010000011">
    <property type="protein sequence ID" value="MBN4068353.1"/>
    <property type="molecule type" value="Genomic_DNA"/>
</dbReference>